<dbReference type="PRINTS" id="PR01434">
    <property type="entry name" value="NADHDHGNASE5"/>
</dbReference>
<keyword evidence="5 9" id="KW-0812">Transmembrane</keyword>
<keyword evidence="16" id="KW-0560">Oxidoreductase</keyword>
<dbReference type="EMBL" id="CP000804">
    <property type="protein sequence ID" value="ABU57860.1"/>
    <property type="molecule type" value="Genomic_DNA"/>
</dbReference>
<proteinExistence type="predicted"/>
<feature type="domain" description="MrpA C-terminal/MbhE" evidence="15">
    <location>
        <begin position="682"/>
        <end position="767"/>
    </location>
</feature>
<feature type="region of interest" description="Disordered" evidence="10">
    <location>
        <begin position="770"/>
        <end position="792"/>
    </location>
</feature>
<dbReference type="Pfam" id="PF00361">
    <property type="entry name" value="Proton_antipo_M"/>
    <property type="match status" value="1"/>
</dbReference>
<comment type="subcellular location">
    <subcellularLocation>
        <location evidence="1">Cell membrane</location>
        <topology evidence="1">Multi-pass membrane protein</topology>
    </subcellularLocation>
    <subcellularLocation>
        <location evidence="9">Membrane</location>
        <topology evidence="9">Multi-pass membrane protein</topology>
    </subcellularLocation>
</comment>
<keyword evidence="17" id="KW-1185">Reference proteome</keyword>
<feature type="transmembrane region" description="Helical" evidence="11">
    <location>
        <begin position="565"/>
        <end position="588"/>
    </location>
</feature>
<dbReference type="InterPro" id="IPR001750">
    <property type="entry name" value="ND/Mrp_TM"/>
</dbReference>
<evidence type="ECO:0000256" key="7">
    <source>
        <dbReference type="ARBA" id="ARBA00023065"/>
    </source>
</evidence>
<feature type="transmembrane region" description="Helical" evidence="11">
    <location>
        <begin position="600"/>
        <end position="617"/>
    </location>
</feature>
<evidence type="ECO:0000259" key="15">
    <source>
        <dbReference type="Pfam" id="PF20501"/>
    </source>
</evidence>
<evidence type="ECO:0000256" key="2">
    <source>
        <dbReference type="ARBA" id="ARBA00022448"/>
    </source>
</evidence>
<feature type="domain" description="NADH-Ubiquinone oxidoreductase (complex I) chain 5 N-terminal" evidence="13">
    <location>
        <begin position="65"/>
        <end position="108"/>
    </location>
</feature>
<reference evidence="16 17" key="1">
    <citation type="submission" date="2007-08" db="EMBL/GenBank/DDBJ databases">
        <title>Complete sequence of Roseiflexus castenholzii DSM 13941.</title>
        <authorList>
            <consortium name="US DOE Joint Genome Institute"/>
            <person name="Copeland A."/>
            <person name="Lucas S."/>
            <person name="Lapidus A."/>
            <person name="Barry K."/>
            <person name="Glavina del Rio T."/>
            <person name="Dalin E."/>
            <person name="Tice H."/>
            <person name="Pitluck S."/>
            <person name="Thompson L.S."/>
            <person name="Brettin T."/>
            <person name="Bruce D."/>
            <person name="Detter J.C."/>
            <person name="Han C."/>
            <person name="Tapia R."/>
            <person name="Schmutz J."/>
            <person name="Larimer F."/>
            <person name="Land M."/>
            <person name="Hauser L."/>
            <person name="Kyrpides N."/>
            <person name="Mikhailova N."/>
            <person name="Bryant D.A."/>
            <person name="Hanada S."/>
            <person name="Tsukatani Y."/>
            <person name="Richardson P."/>
        </authorList>
    </citation>
    <scope>NUCLEOTIDE SEQUENCE [LARGE SCALE GENOMIC DNA]</scope>
    <source>
        <strain evidence="17">DSM 13941 / HLO8</strain>
    </source>
</reference>
<dbReference type="EC" id="1.6.99.5" evidence="16"/>
<evidence type="ECO:0000256" key="3">
    <source>
        <dbReference type="ARBA" id="ARBA00022449"/>
    </source>
</evidence>
<evidence type="ECO:0000256" key="1">
    <source>
        <dbReference type="ARBA" id="ARBA00004651"/>
    </source>
</evidence>
<gene>
    <name evidence="16" type="ordered locus">Rcas_1768</name>
</gene>
<keyword evidence="7" id="KW-0406">Ion transport</keyword>
<feature type="domain" description="NADH:quinone oxidoreductase/Mrp antiporter transmembrane" evidence="12">
    <location>
        <begin position="126"/>
        <end position="393"/>
    </location>
</feature>
<keyword evidence="3" id="KW-0050">Antiport</keyword>
<evidence type="ECO:0000256" key="11">
    <source>
        <dbReference type="SAM" id="Phobius"/>
    </source>
</evidence>
<evidence type="ECO:0000256" key="4">
    <source>
        <dbReference type="ARBA" id="ARBA00022475"/>
    </source>
</evidence>
<feature type="domain" description="MrpA C-terminal/MbhD" evidence="14">
    <location>
        <begin position="607"/>
        <end position="672"/>
    </location>
</feature>
<dbReference type="GO" id="GO:0005886">
    <property type="term" value="C:plasma membrane"/>
    <property type="evidence" value="ECO:0007669"/>
    <property type="project" value="UniProtKB-SubCell"/>
</dbReference>
<evidence type="ECO:0000256" key="8">
    <source>
        <dbReference type="ARBA" id="ARBA00023136"/>
    </source>
</evidence>
<dbReference type="eggNOG" id="COG1009">
    <property type="taxonomic scope" value="Bacteria"/>
</dbReference>
<feature type="transmembrane region" description="Helical" evidence="11">
    <location>
        <begin position="624"/>
        <end position="643"/>
    </location>
</feature>
<dbReference type="InterPro" id="IPR025383">
    <property type="entry name" value="MrpA_C/MbhD"/>
</dbReference>
<protein>
    <submittedName>
        <fullName evidence="16">NADH dehydrogenase (Quinone)</fullName>
        <ecNumber evidence="16">1.6.99.5</ecNumber>
    </submittedName>
</protein>
<organism evidence="16 17">
    <name type="scientific">Roseiflexus castenholzii (strain DSM 13941 / HLO8)</name>
    <dbReference type="NCBI Taxonomy" id="383372"/>
    <lineage>
        <taxon>Bacteria</taxon>
        <taxon>Bacillati</taxon>
        <taxon>Chloroflexota</taxon>
        <taxon>Chloroflexia</taxon>
        <taxon>Chloroflexales</taxon>
        <taxon>Roseiflexineae</taxon>
        <taxon>Roseiflexaceae</taxon>
        <taxon>Roseiflexus</taxon>
    </lineage>
</organism>
<evidence type="ECO:0000313" key="17">
    <source>
        <dbReference type="Proteomes" id="UP000000263"/>
    </source>
</evidence>
<feature type="transmembrane region" description="Helical" evidence="11">
    <location>
        <begin position="159"/>
        <end position="185"/>
    </location>
</feature>
<dbReference type="Pfam" id="PF13244">
    <property type="entry name" value="MbhD"/>
    <property type="match status" value="1"/>
</dbReference>
<keyword evidence="2" id="KW-0813">Transport</keyword>
<dbReference type="PANTHER" id="PTHR43373:SF1">
    <property type="entry name" value="NA(+)_H(+) ANTIPORTER SUBUNIT A"/>
    <property type="match status" value="1"/>
</dbReference>
<feature type="transmembrane region" description="Helical" evidence="11">
    <location>
        <begin position="32"/>
        <end position="51"/>
    </location>
</feature>
<feature type="transmembrane region" description="Helical" evidence="11">
    <location>
        <begin position="298"/>
        <end position="318"/>
    </location>
</feature>
<feature type="transmembrane region" description="Helical" evidence="11">
    <location>
        <begin position="746"/>
        <end position="763"/>
    </location>
</feature>
<dbReference type="Pfam" id="PF00662">
    <property type="entry name" value="Proton_antipo_N"/>
    <property type="match status" value="1"/>
</dbReference>
<feature type="transmembrane region" description="Helical" evidence="11">
    <location>
        <begin position="105"/>
        <end position="123"/>
    </location>
</feature>
<feature type="transmembrane region" description="Helical" evidence="11">
    <location>
        <begin position="129"/>
        <end position="147"/>
    </location>
</feature>
<dbReference type="STRING" id="383372.Rcas_1768"/>
<sequence>MPMLTAVLSGFGGAIAAPWLHRVAPRSAGWIMALLPFALMIYFISLVPTVAGGETLRFSYAWVPSLGINLSFRIDGLSLLFALLITGIGTLVMIYAGGYLANDPMLGRMLTLLLIFMAAMLGIVTSDNLIGLFVFWELTTISSYLLIGYKHEYEKARKAALQSLLVTGIGGLALLAGFVLLGQVAGTLEISDLLTQGAAVRAHPLYGGILALVLFGAFTKSAQFPFHFWLPGAMEAPTPVSSYLHSATMVKAGVFLLARLNPVLGGTEAWQWLLTGFGSATMIVGALLAVQQTDLKRILAYTTVSALGTLVALIGVGTDDALKAAMVFTLSHALYKGALFQVAGSVDHETGTRDITNLGGLRAVMPITAAAGMLAAVSMAGLPPLFGFIAKEVQYKANLEEPILITVALLTNMLTVVAAGLVSLRVFFGPPTQTPKHAHEAPLSMRMGPVALALAGLGTGLFSVQIGNALIGPATGSVIGKTKEIELLLWAGIEGAAGQALVLSVVTLVVGAGLYRARGIFARFAAATAPLASWGAEGWYQRAVDGMLALAAWQTRLLQNGYLRFYIGLIIATVLALTTFTLVVGRVVITIPADWADVRVYELMVALIIIAATTFVIRATSRMAAVVGLGFVGYGTALVFLLFSGPDLAITQFAVETLVAILFVLVVYRLPRFSNLSTAGARVRSAGLAIAGGALMTVLTLMALASPTESRVSGFLAENSVPQAFGRNVVNVILVDFRGFDTMGEITVLGAAAIGIYALLRLVPASEHDEQKGADAQTGNGVPRERTETIDV</sequence>
<feature type="transmembrane region" description="Helical" evidence="11">
    <location>
        <begin position="649"/>
        <end position="671"/>
    </location>
</feature>
<dbReference type="GO" id="GO:0016491">
    <property type="term" value="F:oxidoreductase activity"/>
    <property type="evidence" value="ECO:0007669"/>
    <property type="project" value="UniProtKB-KW"/>
</dbReference>
<dbReference type="PANTHER" id="PTHR43373">
    <property type="entry name" value="NA(+)/H(+) ANTIPORTER SUBUNIT"/>
    <property type="match status" value="1"/>
</dbReference>
<evidence type="ECO:0000256" key="5">
    <source>
        <dbReference type="ARBA" id="ARBA00022692"/>
    </source>
</evidence>
<feature type="transmembrane region" description="Helical" evidence="11">
    <location>
        <begin position="403"/>
        <end position="428"/>
    </location>
</feature>
<accession>A7NK40</accession>
<feature type="transmembrane region" description="Helical" evidence="11">
    <location>
        <begin position="683"/>
        <end position="705"/>
    </location>
</feature>
<feature type="transmembrane region" description="Helical" evidence="11">
    <location>
        <begin position="80"/>
        <end position="98"/>
    </location>
</feature>
<dbReference type="HOGENOM" id="CLU_007100_2_1_0"/>
<dbReference type="AlphaFoldDB" id="A7NK40"/>
<dbReference type="Proteomes" id="UP000000263">
    <property type="component" value="Chromosome"/>
</dbReference>
<dbReference type="Pfam" id="PF20501">
    <property type="entry name" value="MbhE"/>
    <property type="match status" value="1"/>
</dbReference>
<keyword evidence="8 11" id="KW-0472">Membrane</keyword>
<feature type="transmembrane region" description="Helical" evidence="11">
    <location>
        <begin position="449"/>
        <end position="467"/>
    </location>
</feature>
<evidence type="ECO:0000259" key="12">
    <source>
        <dbReference type="Pfam" id="PF00361"/>
    </source>
</evidence>
<dbReference type="NCBIfam" id="NF009287">
    <property type="entry name" value="PRK12647.1"/>
    <property type="match status" value="1"/>
</dbReference>
<name>A7NK40_ROSCS</name>
<evidence type="ECO:0000259" key="13">
    <source>
        <dbReference type="Pfam" id="PF00662"/>
    </source>
</evidence>
<feature type="transmembrane region" description="Helical" evidence="11">
    <location>
        <begin position="363"/>
        <end position="383"/>
    </location>
</feature>
<dbReference type="GO" id="GO:0006811">
    <property type="term" value="P:monoatomic ion transport"/>
    <property type="evidence" value="ECO:0007669"/>
    <property type="project" value="UniProtKB-KW"/>
</dbReference>
<dbReference type="InterPro" id="IPR001516">
    <property type="entry name" value="Proton_antipo_N"/>
</dbReference>
<feature type="transmembrane region" description="Helical" evidence="11">
    <location>
        <begin position="487"/>
        <end position="515"/>
    </location>
</feature>
<evidence type="ECO:0000256" key="6">
    <source>
        <dbReference type="ARBA" id="ARBA00022989"/>
    </source>
</evidence>
<feature type="transmembrane region" description="Helical" evidence="11">
    <location>
        <begin position="205"/>
        <end position="230"/>
    </location>
</feature>
<evidence type="ECO:0000256" key="10">
    <source>
        <dbReference type="SAM" id="MobiDB-lite"/>
    </source>
</evidence>
<evidence type="ECO:0000259" key="14">
    <source>
        <dbReference type="Pfam" id="PF13244"/>
    </source>
</evidence>
<dbReference type="eggNOG" id="COG2111">
    <property type="taxonomic scope" value="Bacteria"/>
</dbReference>
<evidence type="ECO:0000256" key="9">
    <source>
        <dbReference type="RuleBase" id="RU000320"/>
    </source>
</evidence>
<dbReference type="KEGG" id="rca:Rcas_1768"/>
<feature type="compositionally biased region" description="Basic and acidic residues" evidence="10">
    <location>
        <begin position="783"/>
        <end position="792"/>
    </location>
</feature>
<evidence type="ECO:0000313" key="16">
    <source>
        <dbReference type="EMBL" id="ABU57860.1"/>
    </source>
</evidence>
<dbReference type="InterPro" id="IPR050616">
    <property type="entry name" value="CPA3_Na-H_Antiporter_A"/>
</dbReference>
<dbReference type="GO" id="GO:0015297">
    <property type="term" value="F:antiporter activity"/>
    <property type="evidence" value="ECO:0007669"/>
    <property type="project" value="UniProtKB-KW"/>
</dbReference>
<keyword evidence="4" id="KW-1003">Cell membrane</keyword>
<keyword evidence="6 11" id="KW-1133">Transmembrane helix</keyword>
<dbReference type="InterPro" id="IPR046806">
    <property type="entry name" value="MrpA_C/MbhE"/>
</dbReference>
<feature type="transmembrane region" description="Helical" evidence="11">
    <location>
        <begin position="272"/>
        <end position="291"/>
    </location>
</feature>